<dbReference type="PANTHER" id="PTHR11839">
    <property type="entry name" value="UDP/ADP-SUGAR PYROPHOSPHATASE"/>
    <property type="match status" value="1"/>
</dbReference>
<evidence type="ECO:0000259" key="9">
    <source>
        <dbReference type="PROSITE" id="PS51462"/>
    </source>
</evidence>
<comment type="subunit">
    <text evidence="4">Homodimer.</text>
</comment>
<keyword evidence="11" id="KW-1185">Reference proteome</keyword>
<evidence type="ECO:0000256" key="4">
    <source>
        <dbReference type="ARBA" id="ARBA00011738"/>
    </source>
</evidence>
<sequence>MSIFDKSRIAILEDKTLWKGWSHLRGITFDFFREGRTPHRLSWEVFDRRNASAILLHNVERDTVTLVRQLRIAAHLSGEHPYLLEVPAGFIDDGETALQAAVREAREETGYQIARATPAFAAFMSPGSVTEKLHGFYASVTDAERIDEGGGLDDEQEDIEVVEIAFTEAMEMVEAGEIIDAKTIMLLQWAALRRSGGRLIVHRCDVAAGLPGP</sequence>
<dbReference type="PANTHER" id="PTHR11839:SF18">
    <property type="entry name" value="NUDIX HYDROLASE DOMAIN-CONTAINING PROTEIN"/>
    <property type="match status" value="1"/>
</dbReference>
<dbReference type="InterPro" id="IPR015797">
    <property type="entry name" value="NUDIX_hydrolase-like_dom_sf"/>
</dbReference>
<dbReference type="InterPro" id="IPR020084">
    <property type="entry name" value="NUDIX_hydrolase_CS"/>
</dbReference>
<keyword evidence="6" id="KW-0378">Hydrolase</keyword>
<dbReference type="Gene3D" id="3.90.79.10">
    <property type="entry name" value="Nucleoside Triphosphate Pyrophosphohydrolase"/>
    <property type="match status" value="1"/>
</dbReference>
<dbReference type="InterPro" id="IPR000086">
    <property type="entry name" value="NUDIX_hydrolase_dom"/>
</dbReference>
<dbReference type="Proteomes" id="UP000309667">
    <property type="component" value="Unassembled WGS sequence"/>
</dbReference>
<proteinExistence type="inferred from homology"/>
<evidence type="ECO:0000256" key="5">
    <source>
        <dbReference type="ARBA" id="ARBA00016377"/>
    </source>
</evidence>
<dbReference type="CDD" id="cd24157">
    <property type="entry name" value="NUDIX_GDPMK"/>
    <property type="match status" value="1"/>
</dbReference>
<evidence type="ECO:0000256" key="3">
    <source>
        <dbReference type="ARBA" id="ARBA00007275"/>
    </source>
</evidence>
<feature type="domain" description="Nudix hydrolase" evidence="9">
    <location>
        <begin position="47"/>
        <end position="186"/>
    </location>
</feature>
<dbReference type="NCBIfam" id="TIGR00052">
    <property type="entry name" value="nudix-type nucleoside diphosphatase, YffH/AdpP family"/>
    <property type="match status" value="1"/>
</dbReference>
<evidence type="ECO:0000256" key="7">
    <source>
        <dbReference type="ARBA" id="ARBA00032162"/>
    </source>
</evidence>
<dbReference type="Pfam" id="PF00293">
    <property type="entry name" value="NUDIX"/>
    <property type="match status" value="1"/>
</dbReference>
<reference evidence="10 11" key="1">
    <citation type="submission" date="2019-04" db="EMBL/GenBank/DDBJ databases">
        <title>Genome sequence of strain 7209-2.</title>
        <authorList>
            <person name="Gao J."/>
            <person name="Sun J."/>
        </authorList>
    </citation>
    <scope>NUCLEOTIDE SEQUENCE [LARGE SCALE GENOMIC DNA]</scope>
    <source>
        <strain evidence="10 11">7209-2</strain>
    </source>
</reference>
<dbReference type="InterPro" id="IPR004385">
    <property type="entry name" value="NDP_pyrophosphatase"/>
</dbReference>
<dbReference type="PROSITE" id="PS00893">
    <property type="entry name" value="NUDIX_BOX"/>
    <property type="match status" value="1"/>
</dbReference>
<evidence type="ECO:0000256" key="8">
    <source>
        <dbReference type="ARBA" id="ARBA00032272"/>
    </source>
</evidence>
<evidence type="ECO:0000313" key="10">
    <source>
        <dbReference type="EMBL" id="THV14034.1"/>
    </source>
</evidence>
<protein>
    <recommendedName>
        <fullName evidence="5">GDP-mannose pyrophosphatase</fullName>
    </recommendedName>
    <alternativeName>
        <fullName evidence="7">GDP-mannose hydrolase</fullName>
    </alternativeName>
    <alternativeName>
        <fullName evidence="8">GDPMK</fullName>
    </alternativeName>
</protein>
<dbReference type="PROSITE" id="PS51462">
    <property type="entry name" value="NUDIX"/>
    <property type="match status" value="1"/>
</dbReference>
<accession>A0ABY2QTW1</accession>
<name>A0ABY2QTW1_9HYPH</name>
<evidence type="ECO:0000256" key="6">
    <source>
        <dbReference type="ARBA" id="ARBA00022801"/>
    </source>
</evidence>
<comment type="cofactor">
    <cofactor evidence="2">
        <name>Mg(2+)</name>
        <dbReference type="ChEBI" id="CHEBI:18420"/>
    </cofactor>
</comment>
<dbReference type="RefSeq" id="WP_136558717.1">
    <property type="nucleotide sequence ID" value="NZ_STGT01000003.1"/>
</dbReference>
<evidence type="ECO:0000256" key="1">
    <source>
        <dbReference type="ARBA" id="ARBA00000847"/>
    </source>
</evidence>
<gene>
    <name evidence="10" type="ORF">E9677_14190</name>
</gene>
<comment type="catalytic activity">
    <reaction evidence="1">
        <text>GDP-alpha-D-mannose + H2O = alpha-D-mannose 1-phosphate + GMP + 2 H(+)</text>
        <dbReference type="Rhea" id="RHEA:27978"/>
        <dbReference type="ChEBI" id="CHEBI:15377"/>
        <dbReference type="ChEBI" id="CHEBI:15378"/>
        <dbReference type="ChEBI" id="CHEBI:57527"/>
        <dbReference type="ChEBI" id="CHEBI:58115"/>
        <dbReference type="ChEBI" id="CHEBI:58409"/>
    </reaction>
</comment>
<dbReference type="EMBL" id="STGT01000003">
    <property type="protein sequence ID" value="THV14034.1"/>
    <property type="molecule type" value="Genomic_DNA"/>
</dbReference>
<dbReference type="SUPFAM" id="SSF55811">
    <property type="entry name" value="Nudix"/>
    <property type="match status" value="1"/>
</dbReference>
<comment type="caution">
    <text evidence="10">The sequence shown here is derived from an EMBL/GenBank/DDBJ whole genome shotgun (WGS) entry which is preliminary data.</text>
</comment>
<comment type="similarity">
    <text evidence="3">Belongs to the Nudix hydrolase family. NudK subfamily.</text>
</comment>
<evidence type="ECO:0000256" key="2">
    <source>
        <dbReference type="ARBA" id="ARBA00001946"/>
    </source>
</evidence>
<organism evidence="10 11">
    <name type="scientific">Rhizobium rhizophilum</name>
    <dbReference type="NCBI Taxonomy" id="1850373"/>
    <lineage>
        <taxon>Bacteria</taxon>
        <taxon>Pseudomonadati</taxon>
        <taxon>Pseudomonadota</taxon>
        <taxon>Alphaproteobacteria</taxon>
        <taxon>Hyphomicrobiales</taxon>
        <taxon>Rhizobiaceae</taxon>
        <taxon>Rhizobium/Agrobacterium group</taxon>
        <taxon>Rhizobium</taxon>
    </lineage>
</organism>
<evidence type="ECO:0000313" key="11">
    <source>
        <dbReference type="Proteomes" id="UP000309667"/>
    </source>
</evidence>